<proteinExistence type="predicted"/>
<organism evidence="2 3">
    <name type="scientific">Thalassotalea euphylliae</name>
    <dbReference type="NCBI Taxonomy" id="1655234"/>
    <lineage>
        <taxon>Bacteria</taxon>
        <taxon>Pseudomonadati</taxon>
        <taxon>Pseudomonadota</taxon>
        <taxon>Gammaproteobacteria</taxon>
        <taxon>Alteromonadales</taxon>
        <taxon>Colwelliaceae</taxon>
        <taxon>Thalassotalea</taxon>
    </lineage>
</organism>
<dbReference type="Proteomes" id="UP000256478">
    <property type="component" value="Unassembled WGS sequence"/>
</dbReference>
<gene>
    <name evidence="2" type="ORF">DXX93_05915</name>
</gene>
<comment type="caution">
    <text evidence="2">The sequence shown here is derived from an EMBL/GenBank/DDBJ whole genome shotgun (WGS) entry which is preliminary data.</text>
</comment>
<keyword evidence="1" id="KW-0472">Membrane</keyword>
<dbReference type="OrthoDB" id="283083at2"/>
<dbReference type="Pfam" id="PF14316">
    <property type="entry name" value="DUF4381"/>
    <property type="match status" value="1"/>
</dbReference>
<feature type="transmembrane region" description="Helical" evidence="1">
    <location>
        <begin position="25"/>
        <end position="46"/>
    </location>
</feature>
<dbReference type="RefSeq" id="WP_116007283.1">
    <property type="nucleotide sequence ID" value="NZ_QUOU01000001.1"/>
</dbReference>
<evidence type="ECO:0000313" key="3">
    <source>
        <dbReference type="Proteomes" id="UP000256478"/>
    </source>
</evidence>
<reference evidence="2 3" key="1">
    <citation type="submission" date="2018-08" db="EMBL/GenBank/DDBJ databases">
        <title>Thalassotalea euphylliae genome.</title>
        <authorList>
            <person name="Summers S."/>
            <person name="Rice S.A."/>
            <person name="Freckelton M.L."/>
            <person name="Nedved B.T."/>
            <person name="Hadfield M.G."/>
        </authorList>
    </citation>
    <scope>NUCLEOTIDE SEQUENCE [LARGE SCALE GENOMIC DNA]</scope>
    <source>
        <strain evidence="2 3">H1</strain>
    </source>
</reference>
<evidence type="ECO:0000313" key="2">
    <source>
        <dbReference type="EMBL" id="REL26162.1"/>
    </source>
</evidence>
<dbReference type="InterPro" id="IPR025489">
    <property type="entry name" value="DUF4381"/>
</dbReference>
<accession>A0A3E0TQ27</accession>
<evidence type="ECO:0000256" key="1">
    <source>
        <dbReference type="SAM" id="Phobius"/>
    </source>
</evidence>
<keyword evidence="1" id="KW-1133">Transmembrane helix</keyword>
<protein>
    <submittedName>
        <fullName evidence="2">DUF4381 domain-containing protein</fullName>
    </submittedName>
</protein>
<name>A0A3E0TQ27_9GAMM</name>
<dbReference type="EMBL" id="QUOU01000001">
    <property type="protein sequence ID" value="REL26162.1"/>
    <property type="molecule type" value="Genomic_DNA"/>
</dbReference>
<dbReference type="AlphaFoldDB" id="A0A3E0TQ27"/>
<sequence>MDPLAQLKDIHLPTPVSDLPIAPGWWILLVLAISLCVWSVMAWVRYRKVRKTQRKLLAALASADTLASSSQLLKLALVSYYPRQDTAKLFGSNLRAFLVAALPPKKQASFDQLMPENIAGIYQANADINLNDFNQAIRFWLTHALPAPKAHKKTYTNKMKTNAVRGQDD</sequence>
<keyword evidence="1" id="KW-0812">Transmembrane</keyword>